<evidence type="ECO:0000256" key="2">
    <source>
        <dbReference type="ARBA" id="ARBA00022801"/>
    </source>
</evidence>
<proteinExistence type="predicted"/>
<dbReference type="Proteomes" id="UP001424741">
    <property type="component" value="Unassembled WGS sequence"/>
</dbReference>
<keyword evidence="5" id="KW-1185">Reference proteome</keyword>
<name>A0ABP9V0L1_9BACT</name>
<evidence type="ECO:0000313" key="4">
    <source>
        <dbReference type="EMBL" id="GAA5496226.1"/>
    </source>
</evidence>
<evidence type="ECO:0000256" key="1">
    <source>
        <dbReference type="ARBA" id="ARBA00022516"/>
    </source>
</evidence>
<evidence type="ECO:0000256" key="3">
    <source>
        <dbReference type="ARBA" id="ARBA00023098"/>
    </source>
</evidence>
<keyword evidence="3" id="KW-0443">Lipid metabolism</keyword>
<evidence type="ECO:0000313" key="5">
    <source>
        <dbReference type="Proteomes" id="UP001424741"/>
    </source>
</evidence>
<dbReference type="EMBL" id="BAABRL010000007">
    <property type="protein sequence ID" value="GAA5496226.1"/>
    <property type="molecule type" value="Genomic_DNA"/>
</dbReference>
<organism evidence="4 5">
    <name type="scientific">Rubritalea halochordaticola</name>
    <dbReference type="NCBI Taxonomy" id="714537"/>
    <lineage>
        <taxon>Bacteria</taxon>
        <taxon>Pseudomonadati</taxon>
        <taxon>Verrucomicrobiota</taxon>
        <taxon>Verrucomicrobiia</taxon>
        <taxon>Verrucomicrobiales</taxon>
        <taxon>Rubritaleaceae</taxon>
        <taxon>Rubritalea</taxon>
    </lineage>
</organism>
<dbReference type="Pfam" id="PF04336">
    <property type="entry name" value="ACP_PD"/>
    <property type="match status" value="1"/>
</dbReference>
<dbReference type="InterPro" id="IPR007431">
    <property type="entry name" value="ACP_PD"/>
</dbReference>
<dbReference type="PANTHER" id="PTHR38764:SF1">
    <property type="entry name" value="ACYL CARRIER PROTEIN PHOSPHODIESTERASE"/>
    <property type="match status" value="1"/>
</dbReference>
<comment type="caution">
    <text evidence="4">The sequence shown here is derived from an EMBL/GenBank/DDBJ whole genome shotgun (WGS) entry which is preliminary data.</text>
</comment>
<dbReference type="PANTHER" id="PTHR38764">
    <property type="entry name" value="ACYL CARRIER PROTEIN PHOSPHODIESTERASE"/>
    <property type="match status" value="1"/>
</dbReference>
<keyword evidence="2" id="KW-0378">Hydrolase</keyword>
<reference evidence="4 5" key="1">
    <citation type="submission" date="2024-02" db="EMBL/GenBank/DDBJ databases">
        <title>Rubritalea halochordaticola NBRC 107102.</title>
        <authorList>
            <person name="Ichikawa N."/>
            <person name="Katano-Makiyama Y."/>
            <person name="Hidaka K."/>
        </authorList>
    </citation>
    <scope>NUCLEOTIDE SEQUENCE [LARGE SCALE GENOMIC DNA]</scope>
    <source>
        <strain evidence="4 5">NBRC 107102</strain>
    </source>
</reference>
<accession>A0ABP9V0L1</accession>
<protein>
    <submittedName>
        <fullName evidence="4">Acyl carrier protein phosphodiesterase</fullName>
    </submittedName>
</protein>
<dbReference type="RefSeq" id="WP_346188925.1">
    <property type="nucleotide sequence ID" value="NZ_BAABRL010000007.1"/>
</dbReference>
<dbReference type="PIRSF" id="PIRSF011489">
    <property type="entry name" value="DUF479"/>
    <property type="match status" value="1"/>
</dbReference>
<gene>
    <name evidence="4" type="primary">acpH</name>
    <name evidence="4" type="ORF">Rhal01_02408</name>
</gene>
<keyword evidence="1" id="KW-0444">Lipid biosynthesis</keyword>
<sequence length="198" mass="22877">MNFLAHLALAAPTDASRIGNLLGDFAKGTLGTLAETYPPEVINGIITHRAIDRFTDEHPTFSEAKTLLDPKRRRYAGIIIDIAYDHFLAKHWHSYHEGSLEDFAQECYSALERHPEWQAGRLKHALPYMKEENWLVGYKALSGIERTFKRVSTRGKYTAPIYHAMDDLKANYHEFEAVFHRFYPELQSYTRSHPNNQL</sequence>